<evidence type="ECO:0000313" key="3">
    <source>
        <dbReference type="Proteomes" id="UP001162131"/>
    </source>
</evidence>
<comment type="caution">
    <text evidence="2">The sequence shown here is derived from an EMBL/GenBank/DDBJ whole genome shotgun (WGS) entry which is preliminary data.</text>
</comment>
<dbReference type="AlphaFoldDB" id="A0AAU9K6N3"/>
<dbReference type="EMBL" id="CAJZBQ010000048">
    <property type="protein sequence ID" value="CAG9329618.1"/>
    <property type="molecule type" value="Genomic_DNA"/>
</dbReference>
<keyword evidence="1" id="KW-0472">Membrane</keyword>
<gene>
    <name evidence="2" type="ORF">BSTOLATCC_MIC49446</name>
</gene>
<organism evidence="2 3">
    <name type="scientific">Blepharisma stoltei</name>
    <dbReference type="NCBI Taxonomy" id="1481888"/>
    <lineage>
        <taxon>Eukaryota</taxon>
        <taxon>Sar</taxon>
        <taxon>Alveolata</taxon>
        <taxon>Ciliophora</taxon>
        <taxon>Postciliodesmatophora</taxon>
        <taxon>Heterotrichea</taxon>
        <taxon>Heterotrichida</taxon>
        <taxon>Blepharismidae</taxon>
        <taxon>Blepharisma</taxon>
    </lineage>
</organism>
<dbReference type="Proteomes" id="UP001162131">
    <property type="component" value="Unassembled WGS sequence"/>
</dbReference>
<evidence type="ECO:0000313" key="2">
    <source>
        <dbReference type="EMBL" id="CAG9329618.1"/>
    </source>
</evidence>
<reference evidence="2" key="1">
    <citation type="submission" date="2021-09" db="EMBL/GenBank/DDBJ databases">
        <authorList>
            <consortium name="AG Swart"/>
            <person name="Singh M."/>
            <person name="Singh A."/>
            <person name="Seah K."/>
            <person name="Emmerich C."/>
        </authorList>
    </citation>
    <scope>NUCLEOTIDE SEQUENCE</scope>
    <source>
        <strain evidence="2">ATCC30299</strain>
    </source>
</reference>
<keyword evidence="3" id="KW-1185">Reference proteome</keyword>
<keyword evidence="1" id="KW-0812">Transmembrane</keyword>
<keyword evidence="1" id="KW-1133">Transmembrane helix</keyword>
<protein>
    <submittedName>
        <fullName evidence="2">Uncharacterized protein</fullName>
    </submittedName>
</protein>
<sequence length="74" mass="8828">MALLFFFLNCFCFCPMFLQNLQKFCKFCIFLLGFAIFLLALQFFAEPCSIFAVPKSSPEQKFFYGKKFWYINDN</sequence>
<proteinExistence type="predicted"/>
<evidence type="ECO:0000256" key="1">
    <source>
        <dbReference type="SAM" id="Phobius"/>
    </source>
</evidence>
<accession>A0AAU9K6N3</accession>
<name>A0AAU9K6N3_9CILI</name>
<feature type="transmembrane region" description="Helical" evidence="1">
    <location>
        <begin position="29"/>
        <end position="53"/>
    </location>
</feature>